<dbReference type="EMBL" id="JAAGBB010000009">
    <property type="protein sequence ID" value="MBR0664635.1"/>
    <property type="molecule type" value="Genomic_DNA"/>
</dbReference>
<comment type="similarity">
    <text evidence="1">Belongs to the UPF0065 (bug) family.</text>
</comment>
<evidence type="ECO:0000313" key="3">
    <source>
        <dbReference type="EMBL" id="MBR0664635.1"/>
    </source>
</evidence>
<dbReference type="Pfam" id="PF03401">
    <property type="entry name" value="TctC"/>
    <property type="match status" value="1"/>
</dbReference>
<feature type="signal peptide" evidence="2">
    <location>
        <begin position="1"/>
        <end position="22"/>
    </location>
</feature>
<proteinExistence type="inferred from homology"/>
<feature type="chain" id="PRO_5047057493" evidence="2">
    <location>
        <begin position="23"/>
        <end position="318"/>
    </location>
</feature>
<dbReference type="PANTHER" id="PTHR42928">
    <property type="entry name" value="TRICARBOXYLATE-BINDING PROTEIN"/>
    <property type="match status" value="1"/>
</dbReference>
<dbReference type="Gene3D" id="3.40.190.150">
    <property type="entry name" value="Bordetella uptake gene, domain 1"/>
    <property type="match status" value="1"/>
</dbReference>
<evidence type="ECO:0000256" key="2">
    <source>
        <dbReference type="SAM" id="SignalP"/>
    </source>
</evidence>
<protein>
    <submittedName>
        <fullName evidence="3">Tripartite tricarboxylate transporter substrate binding protein</fullName>
    </submittedName>
</protein>
<dbReference type="RefSeq" id="WP_211852301.1">
    <property type="nucleotide sequence ID" value="NZ_JAAGBB010000009.1"/>
</dbReference>
<keyword evidence="2" id="KW-0732">Signal</keyword>
<organism evidence="3 4">
    <name type="scientific">Plastoroseomonas hellenica</name>
    <dbReference type="NCBI Taxonomy" id="2687306"/>
    <lineage>
        <taxon>Bacteria</taxon>
        <taxon>Pseudomonadati</taxon>
        <taxon>Pseudomonadota</taxon>
        <taxon>Alphaproteobacteria</taxon>
        <taxon>Acetobacterales</taxon>
        <taxon>Acetobacteraceae</taxon>
        <taxon>Plastoroseomonas</taxon>
    </lineage>
</organism>
<dbReference type="PANTHER" id="PTHR42928:SF5">
    <property type="entry name" value="BLR1237 PROTEIN"/>
    <property type="match status" value="1"/>
</dbReference>
<evidence type="ECO:0000256" key="1">
    <source>
        <dbReference type="ARBA" id="ARBA00006987"/>
    </source>
</evidence>
<dbReference type="SUPFAM" id="SSF53850">
    <property type="entry name" value="Periplasmic binding protein-like II"/>
    <property type="match status" value="1"/>
</dbReference>
<dbReference type="Gene3D" id="3.40.190.10">
    <property type="entry name" value="Periplasmic binding protein-like II"/>
    <property type="match status" value="1"/>
</dbReference>
<gene>
    <name evidence="3" type="ORF">GXW71_09745</name>
</gene>
<dbReference type="InterPro" id="IPR006311">
    <property type="entry name" value="TAT_signal"/>
</dbReference>
<keyword evidence="4" id="KW-1185">Reference proteome</keyword>
<accession>A0ABS5EXJ8</accession>
<comment type="caution">
    <text evidence="3">The sequence shown here is derived from an EMBL/GenBank/DDBJ whole genome shotgun (WGS) entry which is preliminary data.</text>
</comment>
<dbReference type="PROSITE" id="PS51318">
    <property type="entry name" value="TAT"/>
    <property type="match status" value="1"/>
</dbReference>
<evidence type="ECO:0000313" key="4">
    <source>
        <dbReference type="Proteomes" id="UP001196870"/>
    </source>
</evidence>
<reference evidence="4" key="1">
    <citation type="journal article" date="2021" name="Syst. Appl. Microbiol.">
        <title>Roseomonas hellenica sp. nov., isolated from roots of wild-growing Alkanna tinctoria.</title>
        <authorList>
            <person name="Rat A."/>
            <person name="Naranjo H.D."/>
            <person name="Lebbe L."/>
            <person name="Cnockaert M."/>
            <person name="Krigas N."/>
            <person name="Grigoriadou K."/>
            <person name="Maloupa E."/>
            <person name="Willems A."/>
        </authorList>
    </citation>
    <scope>NUCLEOTIDE SEQUENCE [LARGE SCALE GENOMIC DNA]</scope>
    <source>
        <strain evidence="4">LMG 31523</strain>
    </source>
</reference>
<dbReference type="InterPro" id="IPR005064">
    <property type="entry name" value="BUG"/>
</dbReference>
<dbReference type="Proteomes" id="UP001196870">
    <property type="component" value="Unassembled WGS sequence"/>
</dbReference>
<sequence>MNRITRRTALLGAAALTAPAVAQTRPVRIVVAFPPAGAADIVARLLADRLRAAWDTPVVVENRAGAGGNIAGAEVARAEPDGHTLLITSQSIAVNRLLYARMPFDPMADLAPVAMAIQVPNVMVVPAGAPDRSVADVLARARAAPGRLNYGSAGVGTSIHLAGELFAHLASVRMTHVPYRGAGPAMQDLIGGRLDVMFDTLTVSAGPIRQGGIRALGVTTPARAPTLPEVPPIADTVPGYALSSWFAFFAPARTPAATVARQARDIGAALREPAVAARLAELGATPVGSTPEALAVAMRDEARLWEPIIRAANIRIEE</sequence>
<dbReference type="InterPro" id="IPR042100">
    <property type="entry name" value="Bug_dom1"/>
</dbReference>
<name>A0ABS5EXJ8_9PROT</name>
<dbReference type="PIRSF" id="PIRSF017082">
    <property type="entry name" value="YflP"/>
    <property type="match status" value="1"/>
</dbReference>